<protein>
    <submittedName>
        <fullName evidence="2">Uncharacterized protein</fullName>
    </submittedName>
</protein>
<evidence type="ECO:0000313" key="1">
    <source>
        <dbReference type="Proteomes" id="UP000887576"/>
    </source>
</evidence>
<proteinExistence type="predicted"/>
<reference evidence="2" key="1">
    <citation type="submission" date="2022-11" db="UniProtKB">
        <authorList>
            <consortium name="WormBaseParasite"/>
        </authorList>
    </citation>
    <scope>IDENTIFICATION</scope>
</reference>
<evidence type="ECO:0000313" key="2">
    <source>
        <dbReference type="WBParaSite" id="JU765_v2.g16415.t1"/>
    </source>
</evidence>
<dbReference type="WBParaSite" id="JU765_v2.g16415.t1">
    <property type="protein sequence ID" value="JU765_v2.g16415.t1"/>
    <property type="gene ID" value="JU765_v2.g16415"/>
</dbReference>
<accession>A0AC34QHS8</accession>
<name>A0AC34QHS8_9BILA</name>
<organism evidence="1 2">
    <name type="scientific">Panagrolaimus sp. JU765</name>
    <dbReference type="NCBI Taxonomy" id="591449"/>
    <lineage>
        <taxon>Eukaryota</taxon>
        <taxon>Metazoa</taxon>
        <taxon>Ecdysozoa</taxon>
        <taxon>Nematoda</taxon>
        <taxon>Chromadorea</taxon>
        <taxon>Rhabditida</taxon>
        <taxon>Tylenchina</taxon>
        <taxon>Panagrolaimomorpha</taxon>
        <taxon>Panagrolaimoidea</taxon>
        <taxon>Panagrolaimidae</taxon>
        <taxon>Panagrolaimus</taxon>
    </lineage>
</organism>
<sequence>MTKYILGNPYKCVVGGSDFTDIELKGFGGGFTETGAAGLGMTGAAIFLASLGFFGTTPFANNPAIPGEGVGAELDEAEVVVDPELALVVLLVVFPTKGPDLSFVTAFFSFVPRWISVNNCARSPAAF</sequence>
<dbReference type="Proteomes" id="UP000887576">
    <property type="component" value="Unplaced"/>
</dbReference>